<comment type="caution">
    <text evidence="10">The sequence shown here is derived from an EMBL/GenBank/DDBJ whole genome shotgun (WGS) entry which is preliminary data.</text>
</comment>
<evidence type="ECO:0000256" key="6">
    <source>
        <dbReference type="ARBA" id="ARBA00023316"/>
    </source>
</evidence>
<dbReference type="SUPFAM" id="SSF51126">
    <property type="entry name" value="Pectin lyase-like"/>
    <property type="match status" value="1"/>
</dbReference>
<evidence type="ECO:0000259" key="9">
    <source>
        <dbReference type="Pfam" id="PF04043"/>
    </source>
</evidence>
<dbReference type="SUPFAM" id="SSF101148">
    <property type="entry name" value="Plant invertase/pectin methylesterase inhibitor"/>
    <property type="match status" value="1"/>
</dbReference>
<dbReference type="PANTHER" id="PTHR31707">
    <property type="entry name" value="PECTINESTERASE"/>
    <property type="match status" value="1"/>
</dbReference>
<evidence type="ECO:0000313" key="10">
    <source>
        <dbReference type="EMBL" id="KAK6160932.1"/>
    </source>
</evidence>
<dbReference type="Gene3D" id="2.160.20.10">
    <property type="entry name" value="Single-stranded right-handed beta-helix, Pectin lyase-like"/>
    <property type="match status" value="1"/>
</dbReference>
<proteinExistence type="inferred from homology"/>
<dbReference type="EMBL" id="JABTTQ020000003">
    <property type="protein sequence ID" value="KAK6160932.1"/>
    <property type="molecule type" value="Genomic_DNA"/>
</dbReference>
<dbReference type="InterPro" id="IPR000070">
    <property type="entry name" value="Pectinesterase_cat"/>
</dbReference>
<comment type="similarity">
    <text evidence="2">In the N-terminal section; belongs to the PMEI family.</text>
</comment>
<sequence length="363" mass="41106">MAEDCKDLLQYAIDELQASFSTVGDSNLHTVTDREDELKNWLSAVISYQQTCVDGFTTPQLRDAMSTGLLNATQLTDNALAIVTAISQILHDVNISSTTAASRRRLLDLHGFPVWLPAETGNCWGANRSLMRCYREWFYSQVDGVSKHRRARGTPGRGSSCTIGYVCFLQLQNGWVPRHIIRTDPSPVFPQLCHLRTVDFIFGTRAVVIQNCLIIVRKPMDNQQNTVTAQGRTQSRETTGTVIQNCRIVPEQKLEPVRFKIRTYLGRPWKTYSRTVIMESTLADFIQPQGWMPWSGDFALDTLYYREYANRGPGASTDNRVKWKGYGVITNRNEAMQFTAAQFIQANQWLTSTAVPFFLGLKN</sequence>
<dbReference type="InterPro" id="IPR006501">
    <property type="entry name" value="Pectinesterase_inhib_dom"/>
</dbReference>
<dbReference type="InterPro" id="IPR011050">
    <property type="entry name" value="Pectin_lyase_fold/virulence"/>
</dbReference>
<evidence type="ECO:0000256" key="1">
    <source>
        <dbReference type="ARBA" id="ARBA00005184"/>
    </source>
</evidence>
<evidence type="ECO:0000259" key="8">
    <source>
        <dbReference type="Pfam" id="PF01095"/>
    </source>
</evidence>
<dbReference type="Pfam" id="PF01095">
    <property type="entry name" value="Pectinesterase"/>
    <property type="match status" value="1"/>
</dbReference>
<evidence type="ECO:0000313" key="11">
    <source>
        <dbReference type="Proteomes" id="UP001318860"/>
    </source>
</evidence>
<name>A0ABR0XP63_REHGL</name>
<evidence type="ECO:0000256" key="2">
    <source>
        <dbReference type="ARBA" id="ARBA00006027"/>
    </source>
</evidence>
<dbReference type="InterPro" id="IPR035513">
    <property type="entry name" value="Invertase/methylesterase_inhib"/>
</dbReference>
<accession>A0ABR0XP63</accession>
<gene>
    <name evidence="10" type="ORF">DH2020_004313</name>
</gene>
<feature type="domain" description="Pectinesterase inhibitor" evidence="9">
    <location>
        <begin position="3"/>
        <end position="82"/>
    </location>
</feature>
<keyword evidence="5" id="KW-0063">Aspartyl esterase</keyword>
<evidence type="ECO:0000256" key="3">
    <source>
        <dbReference type="ARBA" id="ARBA00007786"/>
    </source>
</evidence>
<keyword evidence="4" id="KW-0378">Hydrolase</keyword>
<keyword evidence="11" id="KW-1185">Reference proteome</keyword>
<evidence type="ECO:0000256" key="5">
    <source>
        <dbReference type="ARBA" id="ARBA00023085"/>
    </source>
</evidence>
<comment type="pathway">
    <text evidence="1">Glycan metabolism; pectin degradation; 2-dehydro-3-deoxy-D-gluconate from pectin: step 1/5.</text>
</comment>
<evidence type="ECO:0008006" key="12">
    <source>
        <dbReference type="Google" id="ProtNLM"/>
    </source>
</evidence>
<feature type="domain" description="Pectinesterase catalytic" evidence="8">
    <location>
        <begin position="197"/>
        <end position="347"/>
    </location>
</feature>
<dbReference type="Proteomes" id="UP001318860">
    <property type="component" value="Unassembled WGS sequence"/>
</dbReference>
<dbReference type="Pfam" id="PF04043">
    <property type="entry name" value="PMEI"/>
    <property type="match status" value="1"/>
</dbReference>
<reference evidence="10 11" key="1">
    <citation type="journal article" date="2021" name="Comput. Struct. Biotechnol. J.">
        <title>De novo genome assembly of the potent medicinal plant Rehmannia glutinosa using nanopore technology.</title>
        <authorList>
            <person name="Ma L."/>
            <person name="Dong C."/>
            <person name="Song C."/>
            <person name="Wang X."/>
            <person name="Zheng X."/>
            <person name="Niu Y."/>
            <person name="Chen S."/>
            <person name="Feng W."/>
        </authorList>
    </citation>
    <scope>NUCLEOTIDE SEQUENCE [LARGE SCALE GENOMIC DNA]</scope>
    <source>
        <strain evidence="10">DH-2019</strain>
    </source>
</reference>
<protein>
    <recommendedName>
        <fullName evidence="12">Pectinesterase</fullName>
    </recommendedName>
</protein>
<keyword evidence="6" id="KW-0961">Cell wall biogenesis/degradation</keyword>
<evidence type="ECO:0000256" key="7">
    <source>
        <dbReference type="ARBA" id="ARBA00047928"/>
    </source>
</evidence>
<organism evidence="10 11">
    <name type="scientific">Rehmannia glutinosa</name>
    <name type="common">Chinese foxglove</name>
    <dbReference type="NCBI Taxonomy" id="99300"/>
    <lineage>
        <taxon>Eukaryota</taxon>
        <taxon>Viridiplantae</taxon>
        <taxon>Streptophyta</taxon>
        <taxon>Embryophyta</taxon>
        <taxon>Tracheophyta</taxon>
        <taxon>Spermatophyta</taxon>
        <taxon>Magnoliopsida</taxon>
        <taxon>eudicotyledons</taxon>
        <taxon>Gunneridae</taxon>
        <taxon>Pentapetalae</taxon>
        <taxon>asterids</taxon>
        <taxon>lamiids</taxon>
        <taxon>Lamiales</taxon>
        <taxon>Orobanchaceae</taxon>
        <taxon>Rehmannieae</taxon>
        <taxon>Rehmannia</taxon>
    </lineage>
</organism>
<dbReference type="InterPro" id="IPR012334">
    <property type="entry name" value="Pectin_lyas_fold"/>
</dbReference>
<evidence type="ECO:0000256" key="4">
    <source>
        <dbReference type="ARBA" id="ARBA00022801"/>
    </source>
</evidence>
<comment type="similarity">
    <text evidence="3">In the C-terminal section; belongs to the pectinesterase family.</text>
</comment>
<dbReference type="Gene3D" id="1.20.140.40">
    <property type="entry name" value="Invertase/pectin methylesterase inhibitor family protein"/>
    <property type="match status" value="1"/>
</dbReference>
<comment type="catalytic activity">
    <reaction evidence="7">
        <text>[(1-&gt;4)-alpha-D-galacturonosyl methyl ester](n) + n H2O = [(1-&gt;4)-alpha-D-galacturonosyl](n) + n methanol + n H(+)</text>
        <dbReference type="Rhea" id="RHEA:22380"/>
        <dbReference type="Rhea" id="RHEA-COMP:14570"/>
        <dbReference type="Rhea" id="RHEA-COMP:14573"/>
        <dbReference type="ChEBI" id="CHEBI:15377"/>
        <dbReference type="ChEBI" id="CHEBI:15378"/>
        <dbReference type="ChEBI" id="CHEBI:17790"/>
        <dbReference type="ChEBI" id="CHEBI:140522"/>
        <dbReference type="ChEBI" id="CHEBI:140523"/>
        <dbReference type="EC" id="3.1.1.11"/>
    </reaction>
</comment>
<dbReference type="CDD" id="cd15798">
    <property type="entry name" value="PMEI-like_3"/>
    <property type="match status" value="1"/>
</dbReference>